<comment type="subcellular location">
    <subcellularLocation>
        <location evidence="1">Cell membrane</location>
        <topology evidence="1">Multi-pass membrane protein</topology>
    </subcellularLocation>
</comment>
<feature type="transmembrane region" description="Helical" evidence="14">
    <location>
        <begin position="169"/>
        <end position="190"/>
    </location>
</feature>
<dbReference type="InterPro" id="IPR017452">
    <property type="entry name" value="GPCR_Rhodpsn_7TM"/>
</dbReference>
<gene>
    <name evidence="16" type="primary">Gpr132_1</name>
    <name evidence="16" type="ORF">N1851_017665</name>
</gene>
<dbReference type="Gene3D" id="1.20.1070.10">
    <property type="entry name" value="Rhodopsin 7-helix transmembrane proteins"/>
    <property type="match status" value="1"/>
</dbReference>
<organism evidence="16 17">
    <name type="scientific">Merluccius polli</name>
    <name type="common">Benguela hake</name>
    <name type="synonym">Merluccius cadenati</name>
    <dbReference type="NCBI Taxonomy" id="89951"/>
    <lineage>
        <taxon>Eukaryota</taxon>
        <taxon>Metazoa</taxon>
        <taxon>Chordata</taxon>
        <taxon>Craniata</taxon>
        <taxon>Vertebrata</taxon>
        <taxon>Euteleostomi</taxon>
        <taxon>Actinopterygii</taxon>
        <taxon>Neopterygii</taxon>
        <taxon>Teleostei</taxon>
        <taxon>Neoteleostei</taxon>
        <taxon>Acanthomorphata</taxon>
        <taxon>Zeiogadaria</taxon>
        <taxon>Gadariae</taxon>
        <taxon>Gadiformes</taxon>
        <taxon>Gadoidei</taxon>
        <taxon>Merlucciidae</taxon>
        <taxon>Merluccius</taxon>
    </lineage>
</organism>
<keyword evidence="17" id="KW-1185">Reference proteome</keyword>
<keyword evidence="9 12" id="KW-0675">Receptor</keyword>
<evidence type="ECO:0000259" key="15">
    <source>
        <dbReference type="PROSITE" id="PS50262"/>
    </source>
</evidence>
<keyword evidence="7 14" id="KW-0472">Membrane</keyword>
<sequence length="402" mass="44031">MGSGPQSGSRSDRRRAVGLTTHDMLAEGMTGPNGSSPNGSSLSPCNLPYENMRLPLVILYSVVALVGVPANILTAWLTWGQVLRKNVLGVYLWSLSVCDLTYLATLPLWALYIAEGHKWRWGTVACKVTGFIFFTNMYVSILLLCCISCDRYIAVKYALEVRGLRRKRIAVGVTVTVVAVVTATHLPVFLMREGEAEHGKGRCFEPDHTPSKTVTGFNYARFLLGFLAPLVLLAVGILRAVRASHSLQPCQKRRVRVMVVAIVTVFLVCFAPYHLILLARATFPYLSLDGEKWACSFSLWIHTPYNVSLGLSTLNSACNPLLYVLSSEDVRRELSLSLRGCGAAATTMNTSMPPPLRDAGADPQGPQNYRSLKDKVLSGTRGEELLSCLSSSRNVQSVMTQV</sequence>
<dbReference type="AlphaFoldDB" id="A0AA47MP62"/>
<feature type="transmembrane region" description="Helical" evidence="14">
    <location>
        <begin position="219"/>
        <end position="238"/>
    </location>
</feature>
<evidence type="ECO:0000256" key="14">
    <source>
        <dbReference type="SAM" id="Phobius"/>
    </source>
</evidence>
<evidence type="ECO:0000256" key="3">
    <source>
        <dbReference type="ARBA" id="ARBA00022475"/>
    </source>
</evidence>
<dbReference type="InterPro" id="IPR000276">
    <property type="entry name" value="GPCR_Rhodpsn"/>
</dbReference>
<evidence type="ECO:0000256" key="7">
    <source>
        <dbReference type="ARBA" id="ARBA00023136"/>
    </source>
</evidence>
<keyword evidence="3" id="KW-1003">Cell membrane</keyword>
<comment type="caution">
    <text evidence="16">The sequence shown here is derived from an EMBL/GenBank/DDBJ whole genome shotgun (WGS) entry which is preliminary data.</text>
</comment>
<dbReference type="GO" id="GO:0004930">
    <property type="term" value="F:G protein-coupled receptor activity"/>
    <property type="evidence" value="ECO:0007669"/>
    <property type="project" value="UniProtKB-KW"/>
</dbReference>
<evidence type="ECO:0000256" key="13">
    <source>
        <dbReference type="SAM" id="MobiDB-lite"/>
    </source>
</evidence>
<evidence type="ECO:0000256" key="12">
    <source>
        <dbReference type="RuleBase" id="RU000688"/>
    </source>
</evidence>
<evidence type="ECO:0000256" key="4">
    <source>
        <dbReference type="ARBA" id="ARBA00022692"/>
    </source>
</evidence>
<dbReference type="SUPFAM" id="SSF81321">
    <property type="entry name" value="Family A G protein-coupled receptor-like"/>
    <property type="match status" value="1"/>
</dbReference>
<keyword evidence="6 12" id="KW-0297">G-protein coupled receptor</keyword>
<evidence type="ECO:0000256" key="11">
    <source>
        <dbReference type="ARBA" id="ARBA00023224"/>
    </source>
</evidence>
<feature type="transmembrane region" description="Helical" evidence="14">
    <location>
        <begin position="259"/>
        <end position="283"/>
    </location>
</feature>
<evidence type="ECO:0000256" key="9">
    <source>
        <dbReference type="ARBA" id="ARBA00023170"/>
    </source>
</evidence>
<feature type="transmembrane region" description="Helical" evidence="14">
    <location>
        <begin position="131"/>
        <end position="149"/>
    </location>
</feature>
<evidence type="ECO:0000256" key="2">
    <source>
        <dbReference type="ARBA" id="ARBA00010663"/>
    </source>
</evidence>
<dbReference type="PROSITE" id="PS50262">
    <property type="entry name" value="G_PROTEIN_RECEP_F1_2"/>
    <property type="match status" value="1"/>
</dbReference>
<evidence type="ECO:0000256" key="1">
    <source>
        <dbReference type="ARBA" id="ARBA00004651"/>
    </source>
</evidence>
<dbReference type="FunFam" id="1.20.1070.10:FF:000065">
    <property type="entry name" value="G-protein coupled receptor 4"/>
    <property type="match status" value="1"/>
</dbReference>
<evidence type="ECO:0000313" key="17">
    <source>
        <dbReference type="Proteomes" id="UP001174136"/>
    </source>
</evidence>
<feature type="transmembrane region" description="Helical" evidence="14">
    <location>
        <begin position="57"/>
        <end position="78"/>
    </location>
</feature>
<proteinExistence type="inferred from homology"/>
<dbReference type="GO" id="GO:0005886">
    <property type="term" value="C:plasma membrane"/>
    <property type="evidence" value="ECO:0007669"/>
    <property type="project" value="UniProtKB-SubCell"/>
</dbReference>
<dbReference type="Pfam" id="PF00001">
    <property type="entry name" value="7tm_1"/>
    <property type="match status" value="1"/>
</dbReference>
<dbReference type="PRINTS" id="PR00237">
    <property type="entry name" value="GPCRRHODOPSN"/>
</dbReference>
<protein>
    <submittedName>
        <fullName evidence="16">G-protein coupled receptor 132</fullName>
    </submittedName>
</protein>
<feature type="transmembrane region" description="Helical" evidence="14">
    <location>
        <begin position="90"/>
        <end position="111"/>
    </location>
</feature>
<dbReference type="PANTHER" id="PTHR24234">
    <property type="entry name" value="LYSOPHOSPHATIDIC ACID RECEPTOR 5/SPHINGOSYLPHOSPHORYLCHOLINE RECEPTOR"/>
    <property type="match status" value="1"/>
</dbReference>
<dbReference type="PRINTS" id="PR01157">
    <property type="entry name" value="P2YPURNOCPTR"/>
</dbReference>
<keyword evidence="4 12" id="KW-0812">Transmembrane</keyword>
<dbReference type="GO" id="GO:0000082">
    <property type="term" value="P:G1/S transition of mitotic cell cycle"/>
    <property type="evidence" value="ECO:0007669"/>
    <property type="project" value="TreeGrafter"/>
</dbReference>
<dbReference type="Proteomes" id="UP001174136">
    <property type="component" value="Unassembled WGS sequence"/>
</dbReference>
<dbReference type="PROSITE" id="PS00237">
    <property type="entry name" value="G_PROTEIN_RECEP_F1_1"/>
    <property type="match status" value="1"/>
</dbReference>
<keyword evidence="11 12" id="KW-0807">Transducer</keyword>
<evidence type="ECO:0000256" key="10">
    <source>
        <dbReference type="ARBA" id="ARBA00023180"/>
    </source>
</evidence>
<evidence type="ECO:0000313" key="16">
    <source>
        <dbReference type="EMBL" id="KAK0143998.1"/>
    </source>
</evidence>
<evidence type="ECO:0000256" key="6">
    <source>
        <dbReference type="ARBA" id="ARBA00023040"/>
    </source>
</evidence>
<keyword evidence="8" id="KW-1015">Disulfide bond</keyword>
<dbReference type="PANTHER" id="PTHR24234:SF7">
    <property type="entry name" value="G-PROTEIN COUPLED RECEPTOR 132-RELATED"/>
    <property type="match status" value="1"/>
</dbReference>
<comment type="similarity">
    <text evidence="2 12">Belongs to the G-protein coupled receptor 1 family.</text>
</comment>
<name>A0AA47MP62_MERPO</name>
<keyword evidence="5 14" id="KW-1133">Transmembrane helix</keyword>
<reference evidence="16" key="1">
    <citation type="journal article" date="2023" name="Front. Mar. Sci.">
        <title>A new Merluccius polli reference genome to investigate the effects of global change in West African waters.</title>
        <authorList>
            <person name="Mateo J.L."/>
            <person name="Blanco-Fernandez C."/>
            <person name="Garcia-Vazquez E."/>
            <person name="Machado-Schiaffino G."/>
        </authorList>
    </citation>
    <scope>NUCLEOTIDE SEQUENCE</scope>
    <source>
        <strain evidence="16">C29</strain>
        <tissue evidence="16">Fin</tissue>
    </source>
</reference>
<evidence type="ECO:0000256" key="5">
    <source>
        <dbReference type="ARBA" id="ARBA00022989"/>
    </source>
</evidence>
<dbReference type="EMBL" id="JAOPHQ010003174">
    <property type="protein sequence ID" value="KAK0143998.1"/>
    <property type="molecule type" value="Genomic_DNA"/>
</dbReference>
<accession>A0AA47MP62</accession>
<feature type="region of interest" description="Disordered" evidence="13">
    <location>
        <begin position="349"/>
        <end position="370"/>
    </location>
</feature>
<evidence type="ECO:0000256" key="8">
    <source>
        <dbReference type="ARBA" id="ARBA00023157"/>
    </source>
</evidence>
<keyword evidence="10" id="KW-0325">Glycoprotein</keyword>
<feature type="domain" description="G-protein coupled receptors family 1 profile" evidence="15">
    <location>
        <begin position="70"/>
        <end position="323"/>
    </location>
</feature>
<dbReference type="GO" id="GO:0010972">
    <property type="term" value="P:negative regulation of G2/M transition of mitotic cell cycle"/>
    <property type="evidence" value="ECO:0007669"/>
    <property type="project" value="TreeGrafter"/>
</dbReference>